<dbReference type="InterPro" id="IPR029061">
    <property type="entry name" value="THDP-binding"/>
</dbReference>
<sequence>MRRMAKIIYNGEYEKKAITDQFVENLGGMLEKDPDVIYLDADLMFAFGAGLWDLGDKYPERVIRCGIAEANMVGTAAAMSVMGMKPIIHSFASFITRRAFDQIFLSGAYGRKTLNIIGSEPGYKQTYWGGTHMAFEDIAMMRTVPNAHIFDIVDGVQFNKLISKTVDMKGIYYYRTPLADNIAVYDEDTEFEIGKGIVLREGNDASIIACGRLVTISLQAAELLEEEGIHVRVVDMFTIKPLDEALVLKCAQETGAIVTAENHSVYGGLGAAVAEFLGENDPTVVERIGTRDEFGEVGSEAYLRERFGFTPEKIAERVKEAIAKKKD</sequence>
<dbReference type="SUPFAM" id="SSF52518">
    <property type="entry name" value="Thiamin diphosphate-binding fold (THDP-binding)"/>
    <property type="match status" value="1"/>
</dbReference>
<protein>
    <submittedName>
        <fullName evidence="5">Transketolase family protein</fullName>
    </submittedName>
</protein>
<dbReference type="EMBL" id="WNAF01000004">
    <property type="protein sequence ID" value="MTR76748.1"/>
    <property type="molecule type" value="Genomic_DNA"/>
</dbReference>
<comment type="similarity">
    <text evidence="2">Belongs to the transketolase family.</text>
</comment>
<dbReference type="PANTHER" id="PTHR43825:SF1">
    <property type="entry name" value="TRANSKETOLASE-LIKE PYRIMIDINE-BINDING DOMAIN-CONTAINING PROTEIN"/>
    <property type="match status" value="1"/>
</dbReference>
<reference evidence="5 6" key="1">
    <citation type="journal article" date="2019" name="Nat. Med.">
        <title>A library of human gut bacterial isolates paired with longitudinal multiomics data enables mechanistic microbiome research.</title>
        <authorList>
            <person name="Poyet M."/>
            <person name="Groussin M."/>
            <person name="Gibbons S.M."/>
            <person name="Avila-Pacheco J."/>
            <person name="Jiang X."/>
            <person name="Kearney S.M."/>
            <person name="Perrotta A.R."/>
            <person name="Berdy B."/>
            <person name="Zhao S."/>
            <person name="Lieberman T.D."/>
            <person name="Swanson P.K."/>
            <person name="Smith M."/>
            <person name="Roesemann S."/>
            <person name="Alexander J.E."/>
            <person name="Rich S.A."/>
            <person name="Livny J."/>
            <person name="Vlamakis H."/>
            <person name="Clish C."/>
            <person name="Bullock K."/>
            <person name="Deik A."/>
            <person name="Scott J."/>
            <person name="Pierce K.A."/>
            <person name="Xavier R.J."/>
            <person name="Alm E.J."/>
        </authorList>
    </citation>
    <scope>NUCLEOTIDE SEQUENCE [LARGE SCALE GENOMIC DNA]</scope>
    <source>
        <strain evidence="5 6">BIOML-A1</strain>
    </source>
</reference>
<proteinExistence type="inferred from homology"/>
<evidence type="ECO:0000313" key="5">
    <source>
        <dbReference type="EMBL" id="MTR76748.1"/>
    </source>
</evidence>
<dbReference type="Gene3D" id="3.40.50.920">
    <property type="match status" value="1"/>
</dbReference>
<keyword evidence="3" id="KW-0786">Thiamine pyrophosphate</keyword>
<dbReference type="SMART" id="SM00861">
    <property type="entry name" value="Transket_pyr"/>
    <property type="match status" value="1"/>
</dbReference>
<organism evidence="5 6">
    <name type="scientific">Mediterraneibacter faecis</name>
    <dbReference type="NCBI Taxonomy" id="592978"/>
    <lineage>
        <taxon>Bacteria</taxon>
        <taxon>Bacillati</taxon>
        <taxon>Bacillota</taxon>
        <taxon>Clostridia</taxon>
        <taxon>Lachnospirales</taxon>
        <taxon>Lachnospiraceae</taxon>
        <taxon>Mediterraneibacter</taxon>
    </lineage>
</organism>
<evidence type="ECO:0000259" key="4">
    <source>
        <dbReference type="SMART" id="SM00861"/>
    </source>
</evidence>
<comment type="cofactor">
    <cofactor evidence="1">
        <name>thiamine diphosphate</name>
        <dbReference type="ChEBI" id="CHEBI:58937"/>
    </cofactor>
</comment>
<evidence type="ECO:0000256" key="2">
    <source>
        <dbReference type="ARBA" id="ARBA00007131"/>
    </source>
</evidence>
<dbReference type="PANTHER" id="PTHR43825">
    <property type="entry name" value="PYRUVATE DEHYDROGENASE E1 COMPONENT"/>
    <property type="match status" value="1"/>
</dbReference>
<gene>
    <name evidence="5" type="ORF">GMD21_08705</name>
</gene>
<keyword evidence="6" id="KW-1185">Reference proteome</keyword>
<dbReference type="SUPFAM" id="SSF52922">
    <property type="entry name" value="TK C-terminal domain-like"/>
    <property type="match status" value="1"/>
</dbReference>
<dbReference type="FunFam" id="3.40.50.970:FF:000129">
    <property type="entry name" value="Transketolase"/>
    <property type="match status" value="1"/>
</dbReference>
<evidence type="ECO:0000256" key="1">
    <source>
        <dbReference type="ARBA" id="ARBA00001964"/>
    </source>
</evidence>
<dbReference type="InterPro" id="IPR051157">
    <property type="entry name" value="PDH/Transketolase"/>
</dbReference>
<dbReference type="Pfam" id="PF02779">
    <property type="entry name" value="Transket_pyr"/>
    <property type="match status" value="1"/>
</dbReference>
<name>A0A844KF64_9FIRM</name>
<comment type="caution">
    <text evidence="5">The sequence shown here is derived from an EMBL/GenBank/DDBJ whole genome shotgun (WGS) entry which is preliminary data.</text>
</comment>
<dbReference type="InterPro" id="IPR033248">
    <property type="entry name" value="Transketolase_C"/>
</dbReference>
<dbReference type="Proteomes" id="UP000448177">
    <property type="component" value="Unassembled WGS sequence"/>
</dbReference>
<evidence type="ECO:0000313" key="6">
    <source>
        <dbReference type="Proteomes" id="UP000448177"/>
    </source>
</evidence>
<dbReference type="Pfam" id="PF02780">
    <property type="entry name" value="Transketolase_C"/>
    <property type="match status" value="1"/>
</dbReference>
<dbReference type="InterPro" id="IPR009014">
    <property type="entry name" value="Transketo_C/PFOR_II"/>
</dbReference>
<feature type="domain" description="Transketolase-like pyrimidine-binding" evidence="4">
    <location>
        <begin position="16"/>
        <end position="180"/>
    </location>
</feature>
<dbReference type="AlphaFoldDB" id="A0A844KF64"/>
<dbReference type="CDD" id="cd07033">
    <property type="entry name" value="TPP_PYR_DXS_TK_like"/>
    <property type="match status" value="1"/>
</dbReference>
<accession>A0A844KF64</accession>
<dbReference type="InterPro" id="IPR005475">
    <property type="entry name" value="Transketolase-like_Pyr-bd"/>
</dbReference>
<dbReference type="Gene3D" id="3.40.50.970">
    <property type="match status" value="1"/>
</dbReference>
<evidence type="ECO:0000256" key="3">
    <source>
        <dbReference type="ARBA" id="ARBA00023052"/>
    </source>
</evidence>